<feature type="domain" description="Phage-Barnase-EndoU-ColicinE5/D-RelE like nuclease 4" evidence="1">
    <location>
        <begin position="23"/>
        <end position="175"/>
    </location>
</feature>
<dbReference type="AlphaFoldDB" id="A0AAW6XGH0"/>
<dbReference type="Proteomes" id="UP001230300">
    <property type="component" value="Unassembled WGS sequence"/>
</dbReference>
<evidence type="ECO:0000313" key="3">
    <source>
        <dbReference type="Proteomes" id="UP001230300"/>
    </source>
</evidence>
<name>A0AAW6XGH0_9LACO</name>
<proteinExistence type="predicted"/>
<evidence type="ECO:0000313" key="2">
    <source>
        <dbReference type="EMBL" id="MDK6502704.1"/>
    </source>
</evidence>
<dbReference type="InterPro" id="IPR041420">
    <property type="entry name" value="PBECR4"/>
</dbReference>
<comment type="caution">
    <text evidence="2">The sequence shown here is derived from an EMBL/GenBank/DDBJ whole genome shotgun (WGS) entry which is preliminary data.</text>
</comment>
<dbReference type="RefSeq" id="WP_257965257.1">
    <property type="nucleotide sequence ID" value="NZ_JASOGN010000018.1"/>
</dbReference>
<reference evidence="2" key="1">
    <citation type="submission" date="2023-05" db="EMBL/GenBank/DDBJ databases">
        <title>Cataloging the Phylogenetic Diversity of Human Bladder Bacteria.</title>
        <authorList>
            <person name="Du J."/>
        </authorList>
    </citation>
    <scope>NUCLEOTIDE SEQUENCE</scope>
    <source>
        <strain evidence="2">UMB9226</strain>
    </source>
</reference>
<gene>
    <name evidence="2" type="ORF">QP235_05740</name>
</gene>
<protein>
    <submittedName>
        <fullName evidence="2">PBECR4 domain-containing protein</fullName>
    </submittedName>
</protein>
<evidence type="ECO:0000259" key="1">
    <source>
        <dbReference type="Pfam" id="PF18813"/>
    </source>
</evidence>
<organism evidence="2 3">
    <name type="scientific">Lactobacillus crispatus</name>
    <dbReference type="NCBI Taxonomy" id="47770"/>
    <lineage>
        <taxon>Bacteria</taxon>
        <taxon>Bacillati</taxon>
        <taxon>Bacillota</taxon>
        <taxon>Bacilli</taxon>
        <taxon>Lactobacillales</taxon>
        <taxon>Lactobacillaceae</taxon>
        <taxon>Lactobacillus</taxon>
    </lineage>
</organism>
<dbReference type="Pfam" id="PF18813">
    <property type="entry name" value="PBECR4"/>
    <property type="match status" value="1"/>
</dbReference>
<dbReference type="EMBL" id="JASOGN010000018">
    <property type="protein sequence ID" value="MDK6502704.1"/>
    <property type="molecule type" value="Genomic_DNA"/>
</dbReference>
<sequence length="185" mass="21731">MNRNLFKNANLKEIGQSRRYMSIIYDNADFYSKHFVNKTIIYTTKNKKIELTARRDNFMHLCGVTYIDGPRKFFNDALDQKIQIKKILIKKDGSTFQKLQIMNQFQEMLGPHLRLTGRSNFTYLKFDHSIRTNKSILALALLNNQNYMIPISLLNLKFIHPFPNGEKIIKIESRDLKTGKITILN</sequence>
<accession>A0AAW6XGH0</accession>